<dbReference type="SUPFAM" id="SSF81383">
    <property type="entry name" value="F-box domain"/>
    <property type="match status" value="1"/>
</dbReference>
<feature type="domain" description="F-box" evidence="1">
    <location>
        <begin position="26"/>
        <end position="62"/>
    </location>
</feature>
<dbReference type="Gene3D" id="1.20.1280.50">
    <property type="match status" value="1"/>
</dbReference>
<evidence type="ECO:0000313" key="2">
    <source>
        <dbReference type="EMBL" id="KAK7858099.1"/>
    </source>
</evidence>
<dbReference type="SMART" id="SM00256">
    <property type="entry name" value="FBOX"/>
    <property type="match status" value="1"/>
</dbReference>
<dbReference type="AlphaFoldDB" id="A0AAW0M3K8"/>
<name>A0AAW0M3K8_QUESU</name>
<dbReference type="InterPro" id="IPR055411">
    <property type="entry name" value="LRR_FXL15/At3g58940/PEG3-like"/>
</dbReference>
<sequence>MDERGLNQSSKKHKLIEEQGIVDGNTKCLENLPEEILRYIISLLPTNDAVRTSILCKRWEYLWTSIPNLGFKIGSKAKRTLFMNFVERVLLLHDSSDIKQFTLYCDVLHDGDASRIKAWISSAIRHNVQELVFKLNISEEQFSLPHCLFTCVTLTKLRFDIPCVLKLPPTIYFTNLKILSVGYVTFSDDYSTQKLFSGLPALEEMFLEGCNWVNLTAVSISSPKLHCLVIIDDEQNSNDEDGCQVMIFGPGLKTFTYHGPLCNDYCLYNSCSLERVVIDVCDPGKTARQVAYRMYRLLSGLSTVKKLQLSSGAVEVLNSAAELLPHVPMFNNVMHLEFDDGPTYLDRVALSKILGKFPCLNTLEFPENQLPAIKNLLKNAVALDKIVISSDYHFARDFEKQLKVEYIAWGNKRDMRHDRPVCHENKIWLRQFLMSRIWVHKEFSITLVVLPSYFCKPLMGPKTYIAYGVAQELGHGDSVTKLH</sequence>
<dbReference type="SUPFAM" id="SSF52058">
    <property type="entry name" value="L domain-like"/>
    <property type="match status" value="1"/>
</dbReference>
<dbReference type="PANTHER" id="PTHR31900:SF30">
    <property type="entry name" value="SUPERFAMILY PROTEIN, PUTATIVE-RELATED"/>
    <property type="match status" value="1"/>
</dbReference>
<dbReference type="InterPro" id="IPR032675">
    <property type="entry name" value="LRR_dom_sf"/>
</dbReference>
<dbReference type="Proteomes" id="UP000237347">
    <property type="component" value="Unassembled WGS sequence"/>
</dbReference>
<dbReference type="Pfam" id="PF24758">
    <property type="entry name" value="LRR_At5g56370"/>
    <property type="match status" value="1"/>
</dbReference>
<dbReference type="InterPro" id="IPR036047">
    <property type="entry name" value="F-box-like_dom_sf"/>
</dbReference>
<protein>
    <submittedName>
        <fullName evidence="2">F-box/lrr-repeat protein</fullName>
    </submittedName>
</protein>
<dbReference type="InterPro" id="IPR001810">
    <property type="entry name" value="F-box_dom"/>
</dbReference>
<reference evidence="2 3" key="1">
    <citation type="journal article" date="2018" name="Sci. Data">
        <title>The draft genome sequence of cork oak.</title>
        <authorList>
            <person name="Ramos A.M."/>
            <person name="Usie A."/>
            <person name="Barbosa P."/>
            <person name="Barros P.M."/>
            <person name="Capote T."/>
            <person name="Chaves I."/>
            <person name="Simoes F."/>
            <person name="Abreu I."/>
            <person name="Carrasquinho I."/>
            <person name="Faro C."/>
            <person name="Guimaraes J.B."/>
            <person name="Mendonca D."/>
            <person name="Nobrega F."/>
            <person name="Rodrigues L."/>
            <person name="Saibo N.J.M."/>
            <person name="Varela M.C."/>
            <person name="Egas C."/>
            <person name="Matos J."/>
            <person name="Miguel C.M."/>
            <person name="Oliveira M.M."/>
            <person name="Ricardo C.P."/>
            <person name="Goncalves S."/>
        </authorList>
    </citation>
    <scope>NUCLEOTIDE SEQUENCE [LARGE SCALE GENOMIC DNA]</scope>
    <source>
        <strain evidence="3">cv. HL8</strain>
    </source>
</reference>
<keyword evidence="3" id="KW-1185">Reference proteome</keyword>
<dbReference type="PANTHER" id="PTHR31900">
    <property type="entry name" value="F-BOX/RNI SUPERFAMILY PROTEIN-RELATED"/>
    <property type="match status" value="1"/>
</dbReference>
<dbReference type="EMBL" id="PKMF04000022">
    <property type="protein sequence ID" value="KAK7858099.1"/>
    <property type="molecule type" value="Genomic_DNA"/>
</dbReference>
<comment type="caution">
    <text evidence="2">The sequence shown here is derived from an EMBL/GenBank/DDBJ whole genome shotgun (WGS) entry which is preliminary data.</text>
</comment>
<dbReference type="CDD" id="cd22160">
    <property type="entry name" value="F-box_AtFBL13-like"/>
    <property type="match status" value="1"/>
</dbReference>
<dbReference type="PROSITE" id="PS50181">
    <property type="entry name" value="FBOX"/>
    <property type="match status" value="1"/>
</dbReference>
<dbReference type="Pfam" id="PF00646">
    <property type="entry name" value="F-box"/>
    <property type="match status" value="1"/>
</dbReference>
<proteinExistence type="predicted"/>
<dbReference type="Gene3D" id="3.80.10.10">
    <property type="entry name" value="Ribonuclease Inhibitor"/>
    <property type="match status" value="1"/>
</dbReference>
<gene>
    <name evidence="2" type="ORF">CFP56_014597</name>
</gene>
<organism evidence="2 3">
    <name type="scientific">Quercus suber</name>
    <name type="common">Cork oak</name>
    <dbReference type="NCBI Taxonomy" id="58331"/>
    <lineage>
        <taxon>Eukaryota</taxon>
        <taxon>Viridiplantae</taxon>
        <taxon>Streptophyta</taxon>
        <taxon>Embryophyta</taxon>
        <taxon>Tracheophyta</taxon>
        <taxon>Spermatophyta</taxon>
        <taxon>Magnoliopsida</taxon>
        <taxon>eudicotyledons</taxon>
        <taxon>Gunneridae</taxon>
        <taxon>Pentapetalae</taxon>
        <taxon>rosids</taxon>
        <taxon>fabids</taxon>
        <taxon>Fagales</taxon>
        <taxon>Fagaceae</taxon>
        <taxon>Quercus</taxon>
    </lineage>
</organism>
<dbReference type="Gene3D" id="2.60.120.650">
    <property type="entry name" value="Cupin"/>
    <property type="match status" value="1"/>
</dbReference>
<evidence type="ECO:0000313" key="3">
    <source>
        <dbReference type="Proteomes" id="UP000237347"/>
    </source>
</evidence>
<dbReference type="InterPro" id="IPR053781">
    <property type="entry name" value="F-box_AtFBL13-like"/>
</dbReference>
<accession>A0AAW0M3K8</accession>
<evidence type="ECO:0000259" key="1">
    <source>
        <dbReference type="PROSITE" id="PS50181"/>
    </source>
</evidence>
<dbReference type="InterPro" id="IPR050232">
    <property type="entry name" value="FBL13/AtMIF1-like"/>
</dbReference>